<proteinExistence type="inferred from homology"/>
<keyword evidence="9" id="KW-1185">Reference proteome</keyword>
<dbReference type="InterPro" id="IPR008145">
    <property type="entry name" value="GK/Ca_channel_bsu"/>
</dbReference>
<dbReference type="EC" id="2.7.4.8" evidence="8"/>
<dbReference type="AlphaFoldDB" id="I7B8X1"/>
<evidence type="ECO:0000256" key="5">
    <source>
        <dbReference type="ARBA" id="ARBA00022777"/>
    </source>
</evidence>
<dbReference type="Gene3D" id="3.40.50.300">
    <property type="entry name" value="P-loop containing nucleotide triphosphate hydrolases"/>
    <property type="match status" value="1"/>
</dbReference>
<evidence type="ECO:0000256" key="6">
    <source>
        <dbReference type="ARBA" id="ARBA00048594"/>
    </source>
</evidence>
<keyword evidence="4 8" id="KW-0808">Transferase</keyword>
<dbReference type="SUPFAM" id="SSF52540">
    <property type="entry name" value="P-loop containing nucleoside triphosphate hydrolases"/>
    <property type="match status" value="1"/>
</dbReference>
<feature type="domain" description="Guanylate kinase-like" evidence="7">
    <location>
        <begin position="1"/>
        <end position="122"/>
    </location>
</feature>
<evidence type="ECO:0000256" key="1">
    <source>
        <dbReference type="ARBA" id="ARBA00003531"/>
    </source>
</evidence>
<comment type="catalytic activity">
    <reaction evidence="6">
        <text>GMP + ATP = GDP + ADP</text>
        <dbReference type="Rhea" id="RHEA:20780"/>
        <dbReference type="ChEBI" id="CHEBI:30616"/>
        <dbReference type="ChEBI" id="CHEBI:58115"/>
        <dbReference type="ChEBI" id="CHEBI:58189"/>
        <dbReference type="ChEBI" id="CHEBI:456216"/>
        <dbReference type="EC" id="2.7.4.8"/>
    </reaction>
</comment>
<keyword evidence="5 8" id="KW-0418">Kinase</keyword>
<protein>
    <submittedName>
        <fullName evidence="8">Guanylate kinase</fullName>
        <ecNumber evidence="8">2.7.4.8</ecNumber>
    </submittedName>
</protein>
<dbReference type="STRING" id="1212765.MHLP_00575"/>
<organism evidence="8 9">
    <name type="scientific">Mycoplasma haematolamae (strain Purdue)</name>
    <dbReference type="NCBI Taxonomy" id="1212765"/>
    <lineage>
        <taxon>Bacteria</taxon>
        <taxon>Bacillati</taxon>
        <taxon>Mycoplasmatota</taxon>
        <taxon>Mollicutes</taxon>
        <taxon>Mycoplasmataceae</taxon>
        <taxon>Mycoplasma</taxon>
    </lineage>
</organism>
<reference evidence="9" key="2">
    <citation type="submission" date="2012-07" db="EMBL/GenBank/DDBJ databases">
        <title>Complete genome sequence of 'Candidatus Mycoplasma haemolamae'.</title>
        <authorList>
            <person name="Guimaraes A.M.S."/>
            <person name="Toth B."/>
            <person name="Santos A.P."/>
            <person name="Nascimento N.C."/>
            <person name="Sojka J.E."/>
            <person name="Messick J.B."/>
        </authorList>
    </citation>
    <scope>NUCLEOTIDE SEQUENCE [LARGE SCALE GENOMIC DNA]</scope>
    <source>
        <strain evidence="9">Purdue</strain>
    </source>
</reference>
<dbReference type="EMBL" id="CP003731">
    <property type="protein sequence ID" value="AFO51695.1"/>
    <property type="molecule type" value="Genomic_DNA"/>
</dbReference>
<evidence type="ECO:0000256" key="3">
    <source>
        <dbReference type="ARBA" id="ARBA00005790"/>
    </source>
</evidence>
<accession>I7B8X1</accession>
<dbReference type="GO" id="GO:0005829">
    <property type="term" value="C:cytosol"/>
    <property type="evidence" value="ECO:0007669"/>
    <property type="project" value="TreeGrafter"/>
</dbReference>
<dbReference type="GO" id="GO:0004385">
    <property type="term" value="F:GMP kinase activity"/>
    <property type="evidence" value="ECO:0007669"/>
    <property type="project" value="UniProtKB-EC"/>
</dbReference>
<evidence type="ECO:0000256" key="2">
    <source>
        <dbReference type="ARBA" id="ARBA00004496"/>
    </source>
</evidence>
<comment type="similarity">
    <text evidence="3">Belongs to the guanylate kinase family.</text>
</comment>
<dbReference type="InterPro" id="IPR008144">
    <property type="entry name" value="Guanylate_kin-like_dom"/>
</dbReference>
<evidence type="ECO:0000259" key="7">
    <source>
        <dbReference type="PROSITE" id="PS50052"/>
    </source>
</evidence>
<gene>
    <name evidence="8" type="primary">gmk</name>
    <name evidence="8" type="ordered locus">MHLP_00575</name>
</gene>
<evidence type="ECO:0000256" key="4">
    <source>
        <dbReference type="ARBA" id="ARBA00022679"/>
    </source>
</evidence>
<dbReference type="Pfam" id="PF00625">
    <property type="entry name" value="Guanylate_kin"/>
    <property type="match status" value="1"/>
</dbReference>
<comment type="subcellular location">
    <subcellularLocation>
        <location evidence="2">Cytoplasm</location>
    </subcellularLocation>
</comment>
<dbReference type="InterPro" id="IPR027417">
    <property type="entry name" value="P-loop_NTPase"/>
</dbReference>
<dbReference type="PANTHER" id="PTHR23117">
    <property type="entry name" value="GUANYLATE KINASE-RELATED"/>
    <property type="match status" value="1"/>
</dbReference>
<comment type="function">
    <text evidence="1">Essential for recycling GMP and indirectly, cGMP.</text>
</comment>
<evidence type="ECO:0000313" key="8">
    <source>
        <dbReference type="EMBL" id="AFO51695.1"/>
    </source>
</evidence>
<dbReference type="Proteomes" id="UP000006502">
    <property type="component" value="Chromosome"/>
</dbReference>
<name>I7B8X1_MYCHA</name>
<dbReference type="PATRIC" id="fig|1212765.3.peg.140"/>
<dbReference type="HOGENOM" id="CLU_001715_7_0_14"/>
<dbReference type="KEGG" id="mhl:MHLP_00575"/>
<evidence type="ECO:0000313" key="9">
    <source>
        <dbReference type="Proteomes" id="UP000006502"/>
    </source>
</evidence>
<sequence>MKLIKEDKFLEYAYFFNEYYGTLQDSVEKLLSEGKNVILEIEVLGFWQIKKKIKDFVSVFIYPPSEGNLRERLLARKTESEEAIKDRIRKAQIELKEISHFKYKVLNDIVESALSKLVEIVSKEIGLNS</sequence>
<dbReference type="PANTHER" id="PTHR23117:SF13">
    <property type="entry name" value="GUANYLATE KINASE"/>
    <property type="match status" value="1"/>
</dbReference>
<dbReference type="SMART" id="SM00072">
    <property type="entry name" value="GuKc"/>
    <property type="match status" value="1"/>
</dbReference>
<dbReference type="PROSITE" id="PS50052">
    <property type="entry name" value="GUANYLATE_KINASE_2"/>
    <property type="match status" value="1"/>
</dbReference>
<reference evidence="8 9" key="1">
    <citation type="journal article" date="2012" name="J. Bacteriol.">
        <title>Genome Sequence of "Candidatus Mycoplasma haemolamae" Strain Purdue, a Red Blood Cell Pathogen of Alpacas (Vicugna pacos) and Llamas (Lama glama).</title>
        <authorList>
            <person name="Guimaraes A.M."/>
            <person name="Toth B."/>
            <person name="Santos A.P."/>
            <person name="do Nascimento N.C."/>
            <person name="Kritchevsky J.E."/>
            <person name="Messick J.B."/>
        </authorList>
    </citation>
    <scope>NUCLEOTIDE SEQUENCE [LARGE SCALE GENOMIC DNA]</scope>
    <source>
        <strain evidence="8 9">Purdue</strain>
    </source>
</reference>